<proteinExistence type="predicted"/>
<accession>A0A1F8FS34</accession>
<dbReference type="EMBL" id="MGJY01000024">
    <property type="protein sequence ID" value="OGN15927.1"/>
    <property type="molecule type" value="Genomic_DNA"/>
</dbReference>
<dbReference type="AlphaFoldDB" id="A0A1F8FS34"/>
<protein>
    <submittedName>
        <fullName evidence="2">Uncharacterized protein</fullName>
    </submittedName>
</protein>
<sequence>MKQYLVKGQSLLEIIVAVALFSMAAAFVGSIILDALTVSSDGGEYSEALHRLSEGVEAVRSIRDFAWNELTFNQSGLSNAGGTWSFLGEGTTEQFGGLSRTIVFQNVCRDSGRAITSCPGLYTDPHTKTMTATVSWQGWTGIPKSLTQTLNLTNWLSRGWAEDILADFGDGEFTGTAASSTMTNDGSVILAAQ</sequence>
<name>A0A1F8FS34_9BACT</name>
<gene>
    <name evidence="2" type="ORF">A3C81_00160</name>
</gene>
<keyword evidence="1" id="KW-0472">Membrane</keyword>
<comment type="caution">
    <text evidence="2">The sequence shown here is derived from an EMBL/GenBank/DDBJ whole genome shotgun (WGS) entry which is preliminary data.</text>
</comment>
<evidence type="ECO:0000313" key="3">
    <source>
        <dbReference type="Proteomes" id="UP000177796"/>
    </source>
</evidence>
<reference evidence="2 3" key="1">
    <citation type="journal article" date="2016" name="Nat. Commun.">
        <title>Thousands of microbial genomes shed light on interconnected biogeochemical processes in an aquifer system.</title>
        <authorList>
            <person name="Anantharaman K."/>
            <person name="Brown C.T."/>
            <person name="Hug L.A."/>
            <person name="Sharon I."/>
            <person name="Castelle C.J."/>
            <person name="Probst A.J."/>
            <person name="Thomas B.C."/>
            <person name="Singh A."/>
            <person name="Wilkins M.J."/>
            <person name="Karaoz U."/>
            <person name="Brodie E.L."/>
            <person name="Williams K.H."/>
            <person name="Hubbard S.S."/>
            <person name="Banfield J.F."/>
        </authorList>
    </citation>
    <scope>NUCLEOTIDE SEQUENCE [LARGE SCALE GENOMIC DNA]</scope>
</reference>
<evidence type="ECO:0000313" key="2">
    <source>
        <dbReference type="EMBL" id="OGN15927.1"/>
    </source>
</evidence>
<keyword evidence="1" id="KW-1133">Transmembrane helix</keyword>
<dbReference type="Proteomes" id="UP000177796">
    <property type="component" value="Unassembled WGS sequence"/>
</dbReference>
<feature type="transmembrane region" description="Helical" evidence="1">
    <location>
        <begin position="12"/>
        <end position="33"/>
    </location>
</feature>
<organism evidence="2 3">
    <name type="scientific">Candidatus Yanofskybacteria bacterium RIFCSPHIGHO2_02_FULL_46_19</name>
    <dbReference type="NCBI Taxonomy" id="1802684"/>
    <lineage>
        <taxon>Bacteria</taxon>
        <taxon>Candidatus Yanofskyibacteriota</taxon>
    </lineage>
</organism>
<keyword evidence="1" id="KW-0812">Transmembrane</keyword>
<evidence type="ECO:0000256" key="1">
    <source>
        <dbReference type="SAM" id="Phobius"/>
    </source>
</evidence>